<gene>
    <name evidence="4" type="ORF">ACFOWZ_37980</name>
</gene>
<evidence type="ECO:0000313" key="5">
    <source>
        <dbReference type="Proteomes" id="UP001595690"/>
    </source>
</evidence>
<dbReference type="Gene3D" id="1.10.30.50">
    <property type="match status" value="1"/>
</dbReference>
<dbReference type="RefSeq" id="WP_382378791.1">
    <property type="nucleotide sequence ID" value="NZ_JBHRZI010000036.1"/>
</dbReference>
<sequence length="399" mass="44242">MIETRLLSTDELLRSLVDEVTEIRVRENAALQIVAELDRRGAASELGYRNLPQVLRHVVRWDLHIAKRWIDNAALLTNEITPTGSELAPVLPLTAEAVAEGALSIDHVAAVAAVMKTVPADQEVTVVGYARDFEPHTVRTLGDKLAYSLFQDDPEPRDPETAPPPGNEHRMRWKNGRLEIWAKLEKVTGAKYEALLDPLAKPRPITADEGPDLRTREEREGDALAELVDLMLRAEQLPEHGGEPVTLTLTMPYEDLANQVGHATLDNGDRVPAEQVRQLACNAGIIPMVMGGASQPLNVGRKTRTFPAAIRRTLVTRDRGCAFPGCGRPPRQCDAHHIRYWANGGETSVDNAVLLCRHHHTLIHQSEWEVGLVNGMPTFYAPAWLDPQRSPRRNLINTA</sequence>
<name>A0ABV8C5R6_9PSEU</name>
<evidence type="ECO:0000256" key="2">
    <source>
        <dbReference type="SAM" id="MobiDB-lite"/>
    </source>
</evidence>
<dbReference type="Proteomes" id="UP001595690">
    <property type="component" value="Unassembled WGS sequence"/>
</dbReference>
<dbReference type="InterPro" id="IPR003870">
    <property type="entry name" value="DUF222"/>
</dbReference>
<comment type="similarity">
    <text evidence="1">Belongs to the Rv1128c/1148c/1588c/1702c/1945/3466 family.</text>
</comment>
<proteinExistence type="inferred from homology"/>
<dbReference type="EMBL" id="JBHRZI010000036">
    <property type="protein sequence ID" value="MFC3897301.1"/>
    <property type="molecule type" value="Genomic_DNA"/>
</dbReference>
<dbReference type="InterPro" id="IPR002711">
    <property type="entry name" value="HNH"/>
</dbReference>
<dbReference type="InterPro" id="IPR003615">
    <property type="entry name" value="HNH_nuc"/>
</dbReference>
<organism evidence="4 5">
    <name type="scientific">Lentzea rhizosphaerae</name>
    <dbReference type="NCBI Taxonomy" id="2041025"/>
    <lineage>
        <taxon>Bacteria</taxon>
        <taxon>Bacillati</taxon>
        <taxon>Actinomycetota</taxon>
        <taxon>Actinomycetes</taxon>
        <taxon>Pseudonocardiales</taxon>
        <taxon>Pseudonocardiaceae</taxon>
        <taxon>Lentzea</taxon>
    </lineage>
</organism>
<evidence type="ECO:0000259" key="3">
    <source>
        <dbReference type="SMART" id="SM00507"/>
    </source>
</evidence>
<keyword evidence="5" id="KW-1185">Reference proteome</keyword>
<dbReference type="CDD" id="cd00085">
    <property type="entry name" value="HNHc"/>
    <property type="match status" value="1"/>
</dbReference>
<dbReference type="Pfam" id="PF02720">
    <property type="entry name" value="DUF222"/>
    <property type="match status" value="1"/>
</dbReference>
<accession>A0ABV8C5R6</accession>
<dbReference type="SMART" id="SM00507">
    <property type="entry name" value="HNHc"/>
    <property type="match status" value="1"/>
</dbReference>
<evidence type="ECO:0000313" key="4">
    <source>
        <dbReference type="EMBL" id="MFC3897301.1"/>
    </source>
</evidence>
<feature type="domain" description="HNH nuclease" evidence="3">
    <location>
        <begin position="309"/>
        <end position="361"/>
    </location>
</feature>
<comment type="caution">
    <text evidence="4">The sequence shown here is derived from an EMBL/GenBank/DDBJ whole genome shotgun (WGS) entry which is preliminary data.</text>
</comment>
<reference evidence="5" key="1">
    <citation type="journal article" date="2019" name="Int. J. Syst. Evol. Microbiol.">
        <title>The Global Catalogue of Microorganisms (GCM) 10K type strain sequencing project: providing services to taxonomists for standard genome sequencing and annotation.</title>
        <authorList>
            <consortium name="The Broad Institute Genomics Platform"/>
            <consortium name="The Broad Institute Genome Sequencing Center for Infectious Disease"/>
            <person name="Wu L."/>
            <person name="Ma J."/>
        </authorList>
    </citation>
    <scope>NUCLEOTIDE SEQUENCE [LARGE SCALE GENOMIC DNA]</scope>
    <source>
        <strain evidence="5">CGMCC 4.7405</strain>
    </source>
</reference>
<dbReference type="Pfam" id="PF01844">
    <property type="entry name" value="HNH"/>
    <property type="match status" value="1"/>
</dbReference>
<evidence type="ECO:0000256" key="1">
    <source>
        <dbReference type="ARBA" id="ARBA00023450"/>
    </source>
</evidence>
<feature type="region of interest" description="Disordered" evidence="2">
    <location>
        <begin position="149"/>
        <end position="171"/>
    </location>
</feature>
<protein>
    <submittedName>
        <fullName evidence="4">DUF222 domain-containing protein</fullName>
    </submittedName>
</protein>